<accession>A0A1F7IXX5</accession>
<keyword evidence="2 6" id="KW-0699">rRNA-binding</keyword>
<evidence type="ECO:0000256" key="7">
    <source>
        <dbReference type="RuleBase" id="RU003872"/>
    </source>
</evidence>
<evidence type="ECO:0000256" key="5">
    <source>
        <dbReference type="ARBA" id="ARBA00023274"/>
    </source>
</evidence>
<name>A0A1F7IXX5_9BACT</name>
<dbReference type="EMBL" id="MGAL01000018">
    <property type="protein sequence ID" value="OGK48238.1"/>
    <property type="molecule type" value="Genomic_DNA"/>
</dbReference>
<dbReference type="PANTHER" id="PTHR10744:SF1">
    <property type="entry name" value="SMALL RIBOSOMAL SUBUNIT PROTEIN US17M"/>
    <property type="match status" value="1"/>
</dbReference>
<dbReference type="InterPro" id="IPR000266">
    <property type="entry name" value="Ribosomal_uS17"/>
</dbReference>
<dbReference type="STRING" id="1802061.A3A93_02080"/>
<reference evidence="8 9" key="1">
    <citation type="journal article" date="2016" name="Nat. Commun.">
        <title>Thousands of microbial genomes shed light on interconnected biogeochemical processes in an aquifer system.</title>
        <authorList>
            <person name="Anantharaman K."/>
            <person name="Brown C.T."/>
            <person name="Hug L.A."/>
            <person name="Sharon I."/>
            <person name="Castelle C.J."/>
            <person name="Probst A.J."/>
            <person name="Thomas B.C."/>
            <person name="Singh A."/>
            <person name="Wilkins M.J."/>
            <person name="Karaoz U."/>
            <person name="Brodie E.L."/>
            <person name="Williams K.H."/>
            <person name="Hubbard S.S."/>
            <person name="Banfield J.F."/>
        </authorList>
    </citation>
    <scope>NUCLEOTIDE SEQUENCE [LARGE SCALE GENOMIC DNA]</scope>
</reference>
<dbReference type="GO" id="GO:0006412">
    <property type="term" value="P:translation"/>
    <property type="evidence" value="ECO:0007669"/>
    <property type="project" value="UniProtKB-UniRule"/>
</dbReference>
<evidence type="ECO:0000256" key="3">
    <source>
        <dbReference type="ARBA" id="ARBA00022884"/>
    </source>
</evidence>
<protein>
    <recommendedName>
        <fullName evidence="6">Small ribosomal subunit protein uS17</fullName>
    </recommendedName>
</protein>
<dbReference type="PANTHER" id="PTHR10744">
    <property type="entry name" value="40S RIBOSOMAL PROTEIN S11 FAMILY MEMBER"/>
    <property type="match status" value="1"/>
</dbReference>
<comment type="subunit">
    <text evidence="6">Part of the 30S ribosomal subunit.</text>
</comment>
<evidence type="ECO:0000256" key="6">
    <source>
        <dbReference type="HAMAP-Rule" id="MF_01345"/>
    </source>
</evidence>
<dbReference type="GO" id="GO:0022627">
    <property type="term" value="C:cytosolic small ribosomal subunit"/>
    <property type="evidence" value="ECO:0007669"/>
    <property type="project" value="UniProtKB-UniRule"/>
</dbReference>
<dbReference type="GO" id="GO:0003735">
    <property type="term" value="F:structural constituent of ribosome"/>
    <property type="evidence" value="ECO:0007669"/>
    <property type="project" value="UniProtKB-UniRule"/>
</dbReference>
<dbReference type="PRINTS" id="PR00973">
    <property type="entry name" value="RIBOSOMALS17"/>
</dbReference>
<dbReference type="InterPro" id="IPR012340">
    <property type="entry name" value="NA-bd_OB-fold"/>
</dbReference>
<dbReference type="NCBIfam" id="NF004123">
    <property type="entry name" value="PRK05610.1"/>
    <property type="match status" value="1"/>
</dbReference>
<keyword evidence="3 6" id="KW-0694">RNA-binding</keyword>
<dbReference type="NCBIfam" id="TIGR03635">
    <property type="entry name" value="uS17_bact"/>
    <property type="match status" value="1"/>
</dbReference>
<dbReference type="AlphaFoldDB" id="A0A1F7IXX5"/>
<dbReference type="Gene3D" id="2.40.50.140">
    <property type="entry name" value="Nucleic acid-binding proteins"/>
    <property type="match status" value="1"/>
</dbReference>
<keyword evidence="5 6" id="KW-0687">Ribonucleoprotein</keyword>
<keyword evidence="4 6" id="KW-0689">Ribosomal protein</keyword>
<evidence type="ECO:0000313" key="8">
    <source>
        <dbReference type="EMBL" id="OGK48238.1"/>
    </source>
</evidence>
<evidence type="ECO:0000313" key="9">
    <source>
        <dbReference type="Proteomes" id="UP000177141"/>
    </source>
</evidence>
<organism evidence="8 9">
    <name type="scientific">Candidatus Roizmanbacteria bacterium RIFCSPLOWO2_01_FULL_38_12</name>
    <dbReference type="NCBI Taxonomy" id="1802061"/>
    <lineage>
        <taxon>Bacteria</taxon>
        <taxon>Candidatus Roizmaniibacteriota</taxon>
    </lineage>
</organism>
<proteinExistence type="inferred from homology"/>
<dbReference type="GO" id="GO:0019843">
    <property type="term" value="F:rRNA binding"/>
    <property type="evidence" value="ECO:0007669"/>
    <property type="project" value="UniProtKB-UniRule"/>
</dbReference>
<comment type="similarity">
    <text evidence="1 6 7">Belongs to the universal ribosomal protein uS17 family.</text>
</comment>
<comment type="function">
    <text evidence="6">One of the primary rRNA binding proteins, it binds specifically to the 5'-end of 16S ribosomal RNA.</text>
</comment>
<dbReference type="Proteomes" id="UP000177141">
    <property type="component" value="Unassembled WGS sequence"/>
</dbReference>
<dbReference type="HAMAP" id="MF_01345_B">
    <property type="entry name" value="Ribosomal_uS17_B"/>
    <property type="match status" value="1"/>
</dbReference>
<dbReference type="PROSITE" id="PS00056">
    <property type="entry name" value="RIBOSOMAL_S17"/>
    <property type="match status" value="1"/>
</dbReference>
<dbReference type="CDD" id="cd00364">
    <property type="entry name" value="Ribosomal_uS17"/>
    <property type="match status" value="1"/>
</dbReference>
<dbReference type="InterPro" id="IPR019984">
    <property type="entry name" value="Ribosomal_uS17_bact/chlr"/>
</dbReference>
<dbReference type="Pfam" id="PF00366">
    <property type="entry name" value="Ribosomal_S17"/>
    <property type="match status" value="1"/>
</dbReference>
<evidence type="ECO:0000256" key="4">
    <source>
        <dbReference type="ARBA" id="ARBA00022980"/>
    </source>
</evidence>
<evidence type="ECO:0000256" key="1">
    <source>
        <dbReference type="ARBA" id="ARBA00010254"/>
    </source>
</evidence>
<comment type="caution">
    <text evidence="8">The sequence shown here is derived from an EMBL/GenBank/DDBJ whole genome shotgun (WGS) entry which is preliminary data.</text>
</comment>
<sequence length="81" mass="9439">MNIIFTGTVVSTRMQKTVVVRVETKFRHPVYHKVITKHKKFMAHNDLPDIKEGDVVTITQTRPLSKQKHFIVVKKLNQSIK</sequence>
<dbReference type="SUPFAM" id="SSF50249">
    <property type="entry name" value="Nucleic acid-binding proteins"/>
    <property type="match status" value="1"/>
</dbReference>
<dbReference type="InterPro" id="IPR019979">
    <property type="entry name" value="Ribosomal_uS17_CS"/>
</dbReference>
<gene>
    <name evidence="6" type="primary">rpsQ</name>
    <name evidence="8" type="ORF">A3A93_02080</name>
</gene>
<evidence type="ECO:0000256" key="2">
    <source>
        <dbReference type="ARBA" id="ARBA00022730"/>
    </source>
</evidence>